<evidence type="ECO:0000256" key="10">
    <source>
        <dbReference type="HAMAP-Rule" id="MF_00019"/>
    </source>
</evidence>
<evidence type="ECO:0000256" key="2">
    <source>
        <dbReference type="ARBA" id="ARBA00022490"/>
    </source>
</evidence>
<sequence>MKLAIDAMSGDLGSAPVVEACKKFAEKHPDVELYVTGKKEELTALESINSIHIVDARDVVLMTDSVLGVRRKKESSMVKALMMARKDEVDGVVSCGSTGAFYTASMLFVKRIEGVEKSCLMATLPTYSGNSTCLMDVGANATNTAEQLQEFAVMGSLYSKLVLNKENPKVALLNIGAEDHKGDEMHQEAYKLLKDNDKINFTGNIEGRELLSGDIDVVVTDGFSGNIALKASEGAAILLMKAMKESLFATLRGKIGALFAKPQLYALKERFDYKSVGGALFMGFEKAIVKAHGGSDAKAVFNAMELVYRMVDLDVVGRMKEGLQ</sequence>
<keyword evidence="5 10" id="KW-0443">Lipid metabolism</keyword>
<evidence type="ECO:0000313" key="13">
    <source>
        <dbReference type="Proteomes" id="UP001196408"/>
    </source>
</evidence>
<name>A0AAW4MSM0_9FIRM</name>
<dbReference type="Pfam" id="PF02504">
    <property type="entry name" value="FA_synthesis"/>
    <property type="match status" value="1"/>
</dbReference>
<protein>
    <recommendedName>
        <fullName evidence="8 10">Phosphate acyltransferase</fullName>
        <ecNumber evidence="8 10">2.3.1.274</ecNumber>
    </recommendedName>
    <alternativeName>
        <fullName evidence="10">Acyl-ACP phosphotransacylase</fullName>
    </alternativeName>
    <alternativeName>
        <fullName evidence="10">Acyl-[acyl-carrier-protein]--phosphate acyltransferase</fullName>
    </alternativeName>
    <alternativeName>
        <fullName evidence="10">Phosphate-acyl-ACP acyltransferase</fullName>
    </alternativeName>
</protein>
<keyword evidence="2 10" id="KW-0963">Cytoplasm</keyword>
<keyword evidence="11" id="KW-0012">Acyltransferase</keyword>
<proteinExistence type="inferred from homology"/>
<dbReference type="AlphaFoldDB" id="A0AAW4MSM0"/>
<keyword evidence="7 10" id="KW-1208">Phospholipid metabolism</keyword>
<dbReference type="RefSeq" id="WP_217748040.1">
    <property type="nucleotide sequence ID" value="NZ_JAHOEB010000066.1"/>
</dbReference>
<comment type="function">
    <text evidence="10">Catalyzes the reversible formation of acyl-phosphate (acyl-PO(4)) from acyl-[acyl-carrier-protein] (acyl-ACP). This enzyme utilizes acyl-ACP as fatty acyl donor, but not acyl-CoA.</text>
</comment>
<dbReference type="Proteomes" id="UP001196408">
    <property type="component" value="Unassembled WGS sequence"/>
</dbReference>
<evidence type="ECO:0000313" key="12">
    <source>
        <dbReference type="EMBL" id="MBV3393323.1"/>
    </source>
</evidence>
<evidence type="ECO:0000313" key="14">
    <source>
        <dbReference type="Proteomes" id="UP001197492"/>
    </source>
</evidence>
<dbReference type="GO" id="GO:0006633">
    <property type="term" value="P:fatty acid biosynthetic process"/>
    <property type="evidence" value="ECO:0007669"/>
    <property type="project" value="UniProtKB-UniRule"/>
</dbReference>
<evidence type="ECO:0000256" key="3">
    <source>
        <dbReference type="ARBA" id="ARBA00022516"/>
    </source>
</evidence>
<comment type="catalytic activity">
    <reaction evidence="1 10">
        <text>a fatty acyl-[ACP] + phosphate = an acyl phosphate + holo-[ACP]</text>
        <dbReference type="Rhea" id="RHEA:42292"/>
        <dbReference type="Rhea" id="RHEA-COMP:9685"/>
        <dbReference type="Rhea" id="RHEA-COMP:14125"/>
        <dbReference type="ChEBI" id="CHEBI:43474"/>
        <dbReference type="ChEBI" id="CHEBI:59918"/>
        <dbReference type="ChEBI" id="CHEBI:64479"/>
        <dbReference type="ChEBI" id="CHEBI:138651"/>
        <dbReference type="EC" id="2.3.1.274"/>
    </reaction>
</comment>
<keyword evidence="3 10" id="KW-0444">Lipid biosynthesis</keyword>
<comment type="subcellular location">
    <subcellularLocation>
        <location evidence="10">Cytoplasm</location>
    </subcellularLocation>
    <text evidence="10">Associated with the membrane possibly through PlsY.</text>
</comment>
<dbReference type="PANTHER" id="PTHR30100:SF1">
    <property type="entry name" value="PHOSPHATE ACYLTRANSFERASE"/>
    <property type="match status" value="1"/>
</dbReference>
<evidence type="ECO:0000256" key="4">
    <source>
        <dbReference type="ARBA" id="ARBA00022679"/>
    </source>
</evidence>
<evidence type="ECO:0000256" key="8">
    <source>
        <dbReference type="ARBA" id="ARBA00024069"/>
    </source>
</evidence>
<comment type="subunit">
    <text evidence="9 10">Homodimer. Probably interacts with PlsY.</text>
</comment>
<keyword evidence="4 10" id="KW-0808">Transferase</keyword>
<dbReference type="EMBL" id="JAHOEL010000063">
    <property type="protein sequence ID" value="MBV3393323.1"/>
    <property type="molecule type" value="Genomic_DNA"/>
</dbReference>
<evidence type="ECO:0000256" key="1">
    <source>
        <dbReference type="ARBA" id="ARBA00001232"/>
    </source>
</evidence>
<comment type="pathway">
    <text evidence="10">Lipid metabolism; phospholipid metabolism.</text>
</comment>
<evidence type="ECO:0000313" key="11">
    <source>
        <dbReference type="EMBL" id="MBV3383316.1"/>
    </source>
</evidence>
<dbReference type="EC" id="2.3.1.274" evidence="8 10"/>
<dbReference type="InterPro" id="IPR003664">
    <property type="entry name" value="FA_synthesis"/>
</dbReference>
<evidence type="ECO:0000256" key="7">
    <source>
        <dbReference type="ARBA" id="ARBA00023264"/>
    </source>
</evidence>
<dbReference type="EMBL" id="JAHOEF010000065">
    <property type="protein sequence ID" value="MBV3383316.1"/>
    <property type="molecule type" value="Genomic_DNA"/>
</dbReference>
<dbReference type="GO" id="GO:0005737">
    <property type="term" value="C:cytoplasm"/>
    <property type="evidence" value="ECO:0007669"/>
    <property type="project" value="UniProtKB-SubCell"/>
</dbReference>
<reference evidence="11 14" key="1">
    <citation type="submission" date="2021-06" db="EMBL/GenBank/DDBJ databases">
        <title>Collection of gut derived symbiotic bacterial strains cultured from healthy donors.</title>
        <authorList>
            <person name="Lin H."/>
            <person name="Littmann E."/>
            <person name="Pamer E.G."/>
        </authorList>
    </citation>
    <scope>NUCLEOTIDE SEQUENCE</scope>
    <source>
        <strain evidence="12 14">MSK.21.70</strain>
        <strain evidence="11">MSK.21.82</strain>
    </source>
</reference>
<dbReference type="GO" id="GO:0008654">
    <property type="term" value="P:phospholipid biosynthetic process"/>
    <property type="evidence" value="ECO:0007669"/>
    <property type="project" value="UniProtKB-KW"/>
</dbReference>
<comment type="caution">
    <text evidence="11">The sequence shown here is derived from an EMBL/GenBank/DDBJ whole genome shotgun (WGS) entry which is preliminary data.</text>
</comment>
<accession>A0AAW4MSM0</accession>
<dbReference type="Proteomes" id="UP001197492">
    <property type="component" value="Unassembled WGS sequence"/>
</dbReference>
<dbReference type="GO" id="GO:0043811">
    <property type="term" value="F:phosphate:acyl-[acyl carrier protein] acyltransferase activity"/>
    <property type="evidence" value="ECO:0007669"/>
    <property type="project" value="UniProtKB-UniRule"/>
</dbReference>
<evidence type="ECO:0000256" key="9">
    <source>
        <dbReference type="ARBA" id="ARBA00046608"/>
    </source>
</evidence>
<keyword evidence="14" id="KW-1185">Reference proteome</keyword>
<dbReference type="InterPro" id="IPR012281">
    <property type="entry name" value="Phospholipid_synth_PlsX-like"/>
</dbReference>
<dbReference type="NCBIfam" id="TIGR00182">
    <property type="entry name" value="plsX"/>
    <property type="match status" value="1"/>
</dbReference>
<comment type="similarity">
    <text evidence="10">Belongs to the PlsX family.</text>
</comment>
<gene>
    <name evidence="10 11" type="primary">plsX</name>
    <name evidence="11" type="ORF">KSV97_08820</name>
    <name evidence="12" type="ORF">KSW06_08675</name>
</gene>
<evidence type="ECO:0000256" key="6">
    <source>
        <dbReference type="ARBA" id="ARBA00023209"/>
    </source>
</evidence>
<dbReference type="PIRSF" id="PIRSF002465">
    <property type="entry name" value="Phsphlp_syn_PlsX"/>
    <property type="match status" value="1"/>
</dbReference>
<organism evidence="11 13">
    <name type="scientific">Catenibacterium mitsuokai</name>
    <dbReference type="NCBI Taxonomy" id="100886"/>
    <lineage>
        <taxon>Bacteria</taxon>
        <taxon>Bacillati</taxon>
        <taxon>Bacillota</taxon>
        <taxon>Erysipelotrichia</taxon>
        <taxon>Erysipelotrichales</taxon>
        <taxon>Coprobacillaceae</taxon>
        <taxon>Catenibacterium</taxon>
    </lineage>
</organism>
<dbReference type="HAMAP" id="MF_00019">
    <property type="entry name" value="PlsX"/>
    <property type="match status" value="1"/>
</dbReference>
<keyword evidence="6 10" id="KW-0594">Phospholipid biosynthesis</keyword>
<dbReference type="PANTHER" id="PTHR30100">
    <property type="entry name" value="FATTY ACID/PHOSPHOLIPID SYNTHESIS PROTEIN PLSX"/>
    <property type="match status" value="1"/>
</dbReference>
<evidence type="ECO:0000256" key="5">
    <source>
        <dbReference type="ARBA" id="ARBA00023098"/>
    </source>
</evidence>